<dbReference type="InterPro" id="IPR036388">
    <property type="entry name" value="WH-like_DNA-bd_sf"/>
</dbReference>
<dbReference type="InterPro" id="IPR036390">
    <property type="entry name" value="WH_DNA-bd_sf"/>
</dbReference>
<dbReference type="InterPro" id="IPR011663">
    <property type="entry name" value="UTRA"/>
</dbReference>
<gene>
    <name evidence="5" type="ORF">AWH69_00700</name>
</gene>
<dbReference type="RefSeq" id="WP_083968186.1">
    <property type="nucleotide sequence ID" value="NZ_LQZG01000001.1"/>
</dbReference>
<comment type="caution">
    <text evidence="5">The sequence shown here is derived from an EMBL/GenBank/DDBJ whole genome shotgun (WGS) entry which is preliminary data.</text>
</comment>
<evidence type="ECO:0000259" key="4">
    <source>
        <dbReference type="PROSITE" id="PS50949"/>
    </source>
</evidence>
<feature type="domain" description="HTH gntR-type" evidence="4">
    <location>
        <begin position="20"/>
        <end position="88"/>
    </location>
</feature>
<evidence type="ECO:0000313" key="5">
    <source>
        <dbReference type="EMBL" id="OAB88371.1"/>
    </source>
</evidence>
<name>A0A176QFC1_9MICO</name>
<protein>
    <recommendedName>
        <fullName evidence="4">HTH gntR-type domain-containing protein</fullName>
    </recommendedName>
</protein>
<reference evidence="5 6" key="1">
    <citation type="submission" date="2016-01" db="EMBL/GenBank/DDBJ databases">
        <title>Janibacter melonis strain CD11_4 genome sequencing and assembly.</title>
        <authorList>
            <person name="Nair G.R."/>
            <person name="Kaur G."/>
            <person name="Chander A.M."/>
            <person name="Mayilraj S."/>
        </authorList>
    </citation>
    <scope>NUCLEOTIDE SEQUENCE [LARGE SCALE GENOMIC DNA]</scope>
    <source>
        <strain evidence="5 6">CD11-4</strain>
    </source>
</reference>
<dbReference type="GO" id="GO:0045892">
    <property type="term" value="P:negative regulation of DNA-templated transcription"/>
    <property type="evidence" value="ECO:0007669"/>
    <property type="project" value="TreeGrafter"/>
</dbReference>
<dbReference type="PANTHER" id="PTHR44846:SF1">
    <property type="entry name" value="MANNOSYL-D-GLYCERATE TRANSPORT_METABOLISM SYSTEM REPRESSOR MNGR-RELATED"/>
    <property type="match status" value="1"/>
</dbReference>
<proteinExistence type="predicted"/>
<organism evidence="5 6">
    <name type="scientific">Janibacter melonis</name>
    <dbReference type="NCBI Taxonomy" id="262209"/>
    <lineage>
        <taxon>Bacteria</taxon>
        <taxon>Bacillati</taxon>
        <taxon>Actinomycetota</taxon>
        <taxon>Actinomycetes</taxon>
        <taxon>Micrococcales</taxon>
        <taxon>Intrasporangiaceae</taxon>
        <taxon>Janibacter</taxon>
    </lineage>
</organism>
<dbReference type="PROSITE" id="PS50949">
    <property type="entry name" value="HTH_GNTR"/>
    <property type="match status" value="1"/>
</dbReference>
<dbReference type="InterPro" id="IPR028978">
    <property type="entry name" value="Chorismate_lyase_/UTRA_dom_sf"/>
</dbReference>
<sequence length="251" mass="27776">MLLPMTTLSGQDLRSRDPRLPLHRRLADALTEAIRRGEYSPSDPLPSESEIARTCDVAIGTVRQAMAQLREDGLIERRQGRGTYVRRADFSHSLLRFFRFGDGGEDVPESSILASATVAASAATSRALGLDEGQDVLHLHRVRRLGGRPVVHEDVYLPLPEHEALVALEPGEYPNLLYPLYEERCGVVVVRAGEELTLSSATQRDADVLRCSVGDPVVAVERVTTAVDGRVVEHRLSRGDARTFRYRVEIS</sequence>
<evidence type="ECO:0000313" key="6">
    <source>
        <dbReference type="Proteomes" id="UP000076976"/>
    </source>
</evidence>
<keyword evidence="6" id="KW-1185">Reference proteome</keyword>
<dbReference type="Proteomes" id="UP000076976">
    <property type="component" value="Unassembled WGS sequence"/>
</dbReference>
<dbReference type="Pfam" id="PF00392">
    <property type="entry name" value="GntR"/>
    <property type="match status" value="1"/>
</dbReference>
<dbReference type="SMART" id="SM00345">
    <property type="entry name" value="HTH_GNTR"/>
    <property type="match status" value="1"/>
</dbReference>
<dbReference type="InterPro" id="IPR000524">
    <property type="entry name" value="Tscrpt_reg_HTH_GntR"/>
</dbReference>
<dbReference type="Gene3D" id="1.10.10.10">
    <property type="entry name" value="Winged helix-like DNA-binding domain superfamily/Winged helix DNA-binding domain"/>
    <property type="match status" value="1"/>
</dbReference>
<accession>A0A176QFC1</accession>
<keyword evidence="1" id="KW-0805">Transcription regulation</keyword>
<dbReference type="GO" id="GO:0003677">
    <property type="term" value="F:DNA binding"/>
    <property type="evidence" value="ECO:0007669"/>
    <property type="project" value="UniProtKB-KW"/>
</dbReference>
<dbReference type="SMART" id="SM00866">
    <property type="entry name" value="UTRA"/>
    <property type="match status" value="1"/>
</dbReference>
<evidence type="ECO:0000256" key="3">
    <source>
        <dbReference type="ARBA" id="ARBA00023163"/>
    </source>
</evidence>
<dbReference type="InterPro" id="IPR050679">
    <property type="entry name" value="Bact_HTH_transcr_reg"/>
</dbReference>
<dbReference type="Gene3D" id="3.40.1410.10">
    <property type="entry name" value="Chorismate lyase-like"/>
    <property type="match status" value="1"/>
</dbReference>
<dbReference type="SUPFAM" id="SSF64288">
    <property type="entry name" value="Chorismate lyase-like"/>
    <property type="match status" value="1"/>
</dbReference>
<evidence type="ECO:0000256" key="2">
    <source>
        <dbReference type="ARBA" id="ARBA00023125"/>
    </source>
</evidence>
<dbReference type="GO" id="GO:0003700">
    <property type="term" value="F:DNA-binding transcription factor activity"/>
    <property type="evidence" value="ECO:0007669"/>
    <property type="project" value="InterPro"/>
</dbReference>
<evidence type="ECO:0000256" key="1">
    <source>
        <dbReference type="ARBA" id="ARBA00023015"/>
    </source>
</evidence>
<dbReference type="PANTHER" id="PTHR44846">
    <property type="entry name" value="MANNOSYL-D-GLYCERATE TRANSPORT/METABOLISM SYSTEM REPRESSOR MNGR-RELATED"/>
    <property type="match status" value="1"/>
</dbReference>
<dbReference type="CDD" id="cd07377">
    <property type="entry name" value="WHTH_GntR"/>
    <property type="match status" value="1"/>
</dbReference>
<dbReference type="STRING" id="262209.AWH69_00700"/>
<dbReference type="AlphaFoldDB" id="A0A176QFC1"/>
<dbReference type="EMBL" id="LQZG01000001">
    <property type="protein sequence ID" value="OAB88371.1"/>
    <property type="molecule type" value="Genomic_DNA"/>
</dbReference>
<dbReference type="SUPFAM" id="SSF46785">
    <property type="entry name" value="Winged helix' DNA-binding domain"/>
    <property type="match status" value="1"/>
</dbReference>
<keyword evidence="2" id="KW-0238">DNA-binding</keyword>
<keyword evidence="3" id="KW-0804">Transcription</keyword>
<dbReference type="Pfam" id="PF07702">
    <property type="entry name" value="UTRA"/>
    <property type="match status" value="1"/>
</dbReference>